<keyword evidence="1" id="KW-1133">Transmembrane helix</keyword>
<feature type="transmembrane region" description="Helical" evidence="1">
    <location>
        <begin position="220"/>
        <end position="239"/>
    </location>
</feature>
<dbReference type="RefSeq" id="WP_010042025.1">
    <property type="nucleotide sequence ID" value="NZ_CP025958.1"/>
</dbReference>
<feature type="transmembrane region" description="Helical" evidence="1">
    <location>
        <begin position="245"/>
        <end position="263"/>
    </location>
</feature>
<dbReference type="EMBL" id="CP025958">
    <property type="protein sequence ID" value="AWM37775.1"/>
    <property type="molecule type" value="Genomic_DNA"/>
</dbReference>
<name>A0A2Z3H3V5_9BACT</name>
<evidence type="ECO:0000313" key="2">
    <source>
        <dbReference type="EMBL" id="AWM37775.1"/>
    </source>
</evidence>
<evidence type="ECO:0000313" key="3">
    <source>
        <dbReference type="Proteomes" id="UP000245802"/>
    </source>
</evidence>
<feature type="transmembrane region" description="Helical" evidence="1">
    <location>
        <begin position="62"/>
        <end position="82"/>
    </location>
</feature>
<reference evidence="2 3" key="1">
    <citation type="submission" date="2018-01" db="EMBL/GenBank/DDBJ databases">
        <title>G. obscuriglobus.</title>
        <authorList>
            <person name="Franke J."/>
            <person name="Blomberg W."/>
            <person name="Selmecki A."/>
        </authorList>
    </citation>
    <scope>NUCLEOTIDE SEQUENCE [LARGE SCALE GENOMIC DNA]</scope>
    <source>
        <strain evidence="2 3">DSM 5831</strain>
    </source>
</reference>
<protein>
    <submittedName>
        <fullName evidence="2">Uncharacterized protein</fullName>
    </submittedName>
</protein>
<feature type="transmembrane region" description="Helical" evidence="1">
    <location>
        <begin position="6"/>
        <end position="24"/>
    </location>
</feature>
<feature type="transmembrane region" description="Helical" evidence="1">
    <location>
        <begin position="192"/>
        <end position="213"/>
    </location>
</feature>
<keyword evidence="1" id="KW-0472">Membrane</keyword>
<feature type="transmembrane region" description="Helical" evidence="1">
    <location>
        <begin position="31"/>
        <end position="50"/>
    </location>
</feature>
<feature type="transmembrane region" description="Helical" evidence="1">
    <location>
        <begin position="438"/>
        <end position="459"/>
    </location>
</feature>
<sequence length="1091" mass="115120">MAAVLSWALFGSWGIIGLAVLRLGRFRWGPAVVLLAPAVGFATLTIPTYVLVRWGVPVRHSAVPVGACLLAGASAVLWLTRPRAAAARLVARRCALPATALVAAFGLTAWPLFEYGFDWVANGNDDMANYCLMATGYRDHGYAHAPEVSDVLGCVDQTQAFWFSYIIQETRPGSEVLLAISSVWAGRPVVEVFMPVIAALNLALVAAAGGLATASAGRRAGALTAGLLAVSAATTYGVVQQLIAQAAGLGLLCVAVALVTVRVRRLSAGALARRAGALGVVFTGLLVFYPEVIPLLVGTCVALGLRDLVRRRLDGRHLAQVTGAVVIMTALMPAYLVGCVSFMMIQTGAAARSADWLKEMFPLYLTPRGPALVWGLLPLAGPEPEGAQSAAILLALALSAAVVTVAARGLWRGFAPAAVLAVSAALGAVLFVRGSGFGLFKLAMFVQPFLWSVVAGWVVARHRTRWAARAAVAAAVALVGLNVRVQFWYVDQSRGLEGRVELLTVSERHGLSEFRAEYARRLSSGGVDRVLIACDNTTLRKLVAIEVRGTLGGEVGVSTFDEHVRNALPGGERAPLMRARRDLLEPFRALRAAYAAEAANVYAVRDPDTGAVLYTPLGRPPHRGNEPERTLVVASGGAVAPLNRVRHPEGGPVVVCAPLSELHNFAVLCDASGARHHFLGMTEPDAIALYQLQADPAFAGRSAAGTGRAVLLDVLNPSPEVRVLVSHTASFQADPQARGTAPVRVVGDRRVTLGAVGCGASRLVSPPVAPQPAGPGRYLALEFGQPLRSRDQLAAAERLWGAELSRDRRRLTGYLRDASVLTEAEYAAFAPPPALHRFPEDLTHPHLEFSGLSEEGWVGREFKVRLTQPERGQEAVVRGLVPGVPGADGFRTTAVVLVDGRPGVTVDLGPGEFELRAPGGDGSGPRWITVRFSGDQTLPAPDGRRLSAHLRYVGFEPQCRPPEAVGTFPGDLARAGLAATGLYSDGWCAATFAVTCHPAAAGHQAVVRGEIPAFAGRSGYRTEVALLADGVEVARRSVGPGAFELRAPGGPAQGRRLECRFTNTQVLPPPDGRAVGALVRFVGFEPARQTP</sequence>
<evidence type="ECO:0000256" key="1">
    <source>
        <dbReference type="SAM" id="Phobius"/>
    </source>
</evidence>
<feature type="transmembrane region" description="Helical" evidence="1">
    <location>
        <begin position="325"/>
        <end position="349"/>
    </location>
</feature>
<keyword evidence="3" id="KW-1185">Reference proteome</keyword>
<dbReference type="OrthoDB" id="3078311at2"/>
<keyword evidence="1" id="KW-0812">Transmembrane</keyword>
<feature type="transmembrane region" description="Helical" evidence="1">
    <location>
        <begin position="275"/>
        <end position="305"/>
    </location>
</feature>
<dbReference type="KEGG" id="gog:C1280_12730"/>
<gene>
    <name evidence="2" type="ORF">C1280_12730</name>
</gene>
<feature type="transmembrane region" description="Helical" evidence="1">
    <location>
        <begin position="466"/>
        <end position="489"/>
    </location>
</feature>
<proteinExistence type="predicted"/>
<dbReference type="Proteomes" id="UP000245802">
    <property type="component" value="Chromosome"/>
</dbReference>
<feature type="transmembrane region" description="Helical" evidence="1">
    <location>
        <begin position="414"/>
        <end position="432"/>
    </location>
</feature>
<organism evidence="2 3">
    <name type="scientific">Gemmata obscuriglobus</name>
    <dbReference type="NCBI Taxonomy" id="114"/>
    <lineage>
        <taxon>Bacteria</taxon>
        <taxon>Pseudomonadati</taxon>
        <taxon>Planctomycetota</taxon>
        <taxon>Planctomycetia</taxon>
        <taxon>Gemmatales</taxon>
        <taxon>Gemmataceae</taxon>
        <taxon>Gemmata</taxon>
    </lineage>
</organism>
<feature type="transmembrane region" description="Helical" evidence="1">
    <location>
        <begin position="94"/>
        <end position="113"/>
    </location>
</feature>
<accession>A0A2Z3H3V5</accession>
<dbReference type="AlphaFoldDB" id="A0A2Z3H3V5"/>